<reference evidence="9" key="2">
    <citation type="submission" date="2021-04" db="EMBL/GenBank/DDBJ databases">
        <authorList>
            <person name="Podell S."/>
        </authorList>
    </citation>
    <scope>NUCLEOTIDE SEQUENCE</scope>
    <source>
        <strain evidence="9">Hildebrandi</strain>
    </source>
</reference>
<evidence type="ECO:0000313" key="10">
    <source>
        <dbReference type="Proteomes" id="UP000693970"/>
    </source>
</evidence>
<dbReference type="PANTHER" id="PTHR42785">
    <property type="entry name" value="DNA TOPOISOMERASE, TYPE IA, CORE"/>
    <property type="match status" value="1"/>
</dbReference>
<feature type="domain" description="Topo IA-type catalytic" evidence="8">
    <location>
        <begin position="263"/>
        <end position="782"/>
    </location>
</feature>
<dbReference type="InterPro" id="IPR003602">
    <property type="entry name" value="Topo_IA_DNA-bd_dom"/>
</dbReference>
<organism evidence="9 10">
    <name type="scientific">Nitzschia inconspicua</name>
    <dbReference type="NCBI Taxonomy" id="303405"/>
    <lineage>
        <taxon>Eukaryota</taxon>
        <taxon>Sar</taxon>
        <taxon>Stramenopiles</taxon>
        <taxon>Ochrophyta</taxon>
        <taxon>Bacillariophyta</taxon>
        <taxon>Bacillariophyceae</taxon>
        <taxon>Bacillariophycidae</taxon>
        <taxon>Bacillariales</taxon>
        <taxon>Bacillariaceae</taxon>
        <taxon>Nitzschia</taxon>
    </lineage>
</organism>
<dbReference type="SMART" id="SM00493">
    <property type="entry name" value="TOPRIM"/>
    <property type="match status" value="1"/>
</dbReference>
<evidence type="ECO:0000256" key="1">
    <source>
        <dbReference type="ARBA" id="ARBA00000213"/>
    </source>
</evidence>
<proteinExistence type="inferred from homology"/>
<keyword evidence="10" id="KW-1185">Reference proteome</keyword>
<dbReference type="Pfam" id="PF01131">
    <property type="entry name" value="Topoisom_bac"/>
    <property type="match status" value="1"/>
</dbReference>
<dbReference type="Proteomes" id="UP000693970">
    <property type="component" value="Unassembled WGS sequence"/>
</dbReference>
<evidence type="ECO:0000259" key="7">
    <source>
        <dbReference type="PROSITE" id="PS50880"/>
    </source>
</evidence>
<evidence type="ECO:0000313" key="9">
    <source>
        <dbReference type="EMBL" id="KAG7354206.1"/>
    </source>
</evidence>
<dbReference type="InterPro" id="IPR025589">
    <property type="entry name" value="Toprim_C_rpt"/>
</dbReference>
<dbReference type="CDD" id="cd00186">
    <property type="entry name" value="TOP1Ac"/>
    <property type="match status" value="1"/>
</dbReference>
<feature type="domain" description="Toprim" evidence="7">
    <location>
        <begin position="115"/>
        <end position="247"/>
    </location>
</feature>
<feature type="domain" description="HMG box" evidence="6">
    <location>
        <begin position="1282"/>
        <end position="1345"/>
    </location>
</feature>
<reference evidence="9" key="1">
    <citation type="journal article" date="2021" name="Sci. Rep.">
        <title>Diploid genomic architecture of Nitzschia inconspicua, an elite biomass production diatom.</title>
        <authorList>
            <person name="Oliver A."/>
            <person name="Podell S."/>
            <person name="Pinowska A."/>
            <person name="Traller J.C."/>
            <person name="Smith S.R."/>
            <person name="McClure R."/>
            <person name="Beliaev A."/>
            <person name="Bohutskyi P."/>
            <person name="Hill E.A."/>
            <person name="Rabines A."/>
            <person name="Zheng H."/>
            <person name="Allen L.Z."/>
            <person name="Kuo A."/>
            <person name="Grigoriev I.V."/>
            <person name="Allen A.E."/>
            <person name="Hazlebeck D."/>
            <person name="Allen E.E."/>
        </authorList>
    </citation>
    <scope>NUCLEOTIDE SEQUENCE</scope>
    <source>
        <strain evidence="9">Hildebrandi</strain>
    </source>
</reference>
<dbReference type="InterPro" id="IPR023406">
    <property type="entry name" value="Topo_IA_AS"/>
</dbReference>
<evidence type="ECO:0000259" key="6">
    <source>
        <dbReference type="PROSITE" id="PS50118"/>
    </source>
</evidence>
<comment type="catalytic activity">
    <reaction evidence="1">
        <text>ATP-independent breakage of single-stranded DNA, followed by passage and rejoining.</text>
        <dbReference type="EC" id="5.6.2.1"/>
    </reaction>
</comment>
<dbReference type="GO" id="GO:0005634">
    <property type="term" value="C:nucleus"/>
    <property type="evidence" value="ECO:0007669"/>
    <property type="project" value="UniProtKB-UniRule"/>
</dbReference>
<accession>A0A9K3PPC8</accession>
<keyword evidence="4" id="KW-0539">Nucleus</keyword>
<feature type="region of interest" description="Disordered" evidence="5">
    <location>
        <begin position="489"/>
        <end position="534"/>
    </location>
</feature>
<dbReference type="PROSITE" id="PS52039">
    <property type="entry name" value="TOPO_IA_2"/>
    <property type="match status" value="1"/>
</dbReference>
<dbReference type="CDD" id="cd00084">
    <property type="entry name" value="HMG-box_SF"/>
    <property type="match status" value="1"/>
</dbReference>
<feature type="domain" description="HMG box" evidence="6">
    <location>
        <begin position="1102"/>
        <end position="1168"/>
    </location>
</feature>
<dbReference type="InterPro" id="IPR005733">
    <property type="entry name" value="TopoI_bac-type"/>
</dbReference>
<dbReference type="PROSITE" id="PS50118">
    <property type="entry name" value="HMG_BOX_2"/>
    <property type="match status" value="3"/>
</dbReference>
<protein>
    <recommendedName>
        <fullName evidence="3">DNA topoisomerase</fullName>
        <ecNumber evidence="3">5.6.2.1</ecNumber>
    </recommendedName>
</protein>
<dbReference type="InterPro" id="IPR000380">
    <property type="entry name" value="Topo_IA"/>
</dbReference>
<dbReference type="InterPro" id="IPR009071">
    <property type="entry name" value="HMG_box_dom"/>
</dbReference>
<dbReference type="SMART" id="SM00398">
    <property type="entry name" value="HMG"/>
    <property type="match status" value="3"/>
</dbReference>
<evidence type="ECO:0000256" key="3">
    <source>
        <dbReference type="ARBA" id="ARBA00012891"/>
    </source>
</evidence>
<evidence type="ECO:0000256" key="4">
    <source>
        <dbReference type="PROSITE-ProRule" id="PRU00267"/>
    </source>
</evidence>
<sequence length="1345" mass="148846">MSTFQHNGMRIFTRAYRPMIPSKSLERSRRLPKTNAFGQWRTQHHQPIANRQMALSIDPLSLRHFSSSSSALQAATKSTSSKSKQSNARKYSLVVHGPPDFQYPITAKTPSPRPFQLVIVESPSKCQTISKILNQYAKDQNLDFDFVVTSSMGHVRNLPQTKQKDEIIAGIDLESNYLPTYAIIPGKEGLVQELQQLSEKAQRLILATDDDREGEAMAWHLLQLLQPTSSSVDSSTSYLRVRFTEITPKAIVDAIQNPETSLRYNLVQAQETRRILDRLAGFTVSPVLWKKIAPGLSAGRVQSVGMALIVQRERERLTFQVTEYWGIKGNFTTMNSSADNNNNQQQQQLLEANLISINGQSLASGTADFDPNNSNQLAESSRHKLHLQASSAAELIDRIEREGNAWTWTVEKVTSTQRKQNPPLPFITSSLQQEANRRLGLSVSNTMRAAQQLYEKGFISYMRTDSTHLSEDAKSAIRSDIESDYGGPENYVAWMGDRGSKTSKTKKSDDKEENKKPDPQAAHEAVRPAIQPNGCFVKPGDLPSTFDGGAREVYRLIYQRAVASHMPPQVSNQTSVTILGESPSTDDDGTKVQFRIGGSVVIDPGYTIVYPRQSDSSSPILPSVVEGEQLDCNTVKALMHMTQPPARYTEASFVQELEALGVGRPSTYAGTVQILRDRAYVGSPIMSDSNRRGGTKEVSGPAISAQRAAGGEEFIGSGNARGPMVPSLTAFVVTSLLEKHCNMYVDPSFTAKMEGRLDKIANADAEVSEDERVAYLNEFYRGEEGLASRILEIESSVEADDARRADLPNLSYDTSGGKDKVGLFVGPWGPFVKKVSSEWSGEEKAITANLPPGMAADLSTITLKSLNAVLKTKEEDGTMIGLHPEDSRPIRLKVGPYGTYLQWGDDGEEGTTTHTLPRELRSLKNINGVMHNSHEENDDLATLLGISLDIAVQYVALPRTICEMDELPIVASIGPYGPYLKYNNTYMSLNPKDGDVLSIEADDARELVTEGIVNRKTKSGAGVLAEIGEIEGSMVTVKSGRFGPYINWKKVNVNLPNEYRDDPSSLSLEEARSMIEEKAAKNISPKGKKSSKITGADISPGPKRPPSAYLLFSSDKRPEVAGQFSTLGEISKELARLWKESTDGERKPYLEKAAALKDSYNEDKEKWKAKTQELISNVAKKKSSSGKATMKSLPTRPRSSYIFFCNATRPELKVEYSTLGEVSKELARRWADLDDTSRKVFEDMASSDKKRYEKEMAAFSGDKSPKKLQVAKINGHSVPTIKKRKKSAYMLFCASHRSEIVDEDGKKLSLPEATKVLAQMWRDCDEETRAKFQLLAEEEKEVCAT</sequence>
<evidence type="ECO:0000256" key="5">
    <source>
        <dbReference type="SAM" id="MobiDB-lite"/>
    </source>
</evidence>
<dbReference type="Pfam" id="PF13368">
    <property type="entry name" value="Toprim_C_rpt"/>
    <property type="match status" value="2"/>
</dbReference>
<dbReference type="PROSITE" id="PS50880">
    <property type="entry name" value="TOPRIM"/>
    <property type="match status" value="1"/>
</dbReference>
<feature type="DNA-binding region" description="HMG box" evidence="4">
    <location>
        <begin position="1194"/>
        <end position="1260"/>
    </location>
</feature>
<dbReference type="Pfam" id="PF01751">
    <property type="entry name" value="Toprim"/>
    <property type="match status" value="1"/>
</dbReference>
<feature type="domain" description="HMG box" evidence="6">
    <location>
        <begin position="1194"/>
        <end position="1260"/>
    </location>
</feature>
<dbReference type="GO" id="GO:0003677">
    <property type="term" value="F:DNA binding"/>
    <property type="evidence" value="ECO:0007669"/>
    <property type="project" value="UniProtKB-UniRule"/>
</dbReference>
<feature type="compositionally biased region" description="Basic and acidic residues" evidence="5">
    <location>
        <begin position="506"/>
        <end position="518"/>
    </location>
</feature>
<dbReference type="SMART" id="SM00436">
    <property type="entry name" value="TOP1Bc"/>
    <property type="match status" value="1"/>
</dbReference>
<dbReference type="OrthoDB" id="38765at2759"/>
<dbReference type="GO" id="GO:0003917">
    <property type="term" value="F:DNA topoisomerase type I (single strand cut, ATP-independent) activity"/>
    <property type="evidence" value="ECO:0007669"/>
    <property type="project" value="UniProtKB-EC"/>
</dbReference>
<comment type="caution">
    <text evidence="9">The sequence shown here is derived from an EMBL/GenBank/DDBJ whole genome shotgun (WGS) entry which is preliminary data.</text>
</comment>
<dbReference type="SMART" id="SM00437">
    <property type="entry name" value="TOP1Ac"/>
    <property type="match status" value="1"/>
</dbReference>
<dbReference type="NCBIfam" id="TIGR01051">
    <property type="entry name" value="topA_bact"/>
    <property type="match status" value="1"/>
</dbReference>
<gene>
    <name evidence="9" type="ORF">IV203_003562</name>
</gene>
<dbReference type="GO" id="GO:0006265">
    <property type="term" value="P:DNA topological change"/>
    <property type="evidence" value="ECO:0007669"/>
    <property type="project" value="InterPro"/>
</dbReference>
<dbReference type="InterPro" id="IPR013497">
    <property type="entry name" value="Topo_IA_cen"/>
</dbReference>
<dbReference type="InterPro" id="IPR006171">
    <property type="entry name" value="TOPRIM_dom"/>
</dbReference>
<dbReference type="EC" id="5.6.2.1" evidence="3"/>
<feature type="region of interest" description="Disordered" evidence="5">
    <location>
        <begin position="1079"/>
        <end position="1106"/>
    </location>
</feature>
<dbReference type="PROSITE" id="PS00396">
    <property type="entry name" value="TOPO_IA_1"/>
    <property type="match status" value="1"/>
</dbReference>
<evidence type="ECO:0000259" key="8">
    <source>
        <dbReference type="PROSITE" id="PS52039"/>
    </source>
</evidence>
<dbReference type="Pfam" id="PF00505">
    <property type="entry name" value="HMG_box"/>
    <property type="match status" value="3"/>
</dbReference>
<dbReference type="EMBL" id="JAGRRH010000016">
    <property type="protein sequence ID" value="KAG7354206.1"/>
    <property type="molecule type" value="Genomic_DNA"/>
</dbReference>
<feature type="DNA-binding region" description="HMG box" evidence="4">
    <location>
        <begin position="1102"/>
        <end position="1168"/>
    </location>
</feature>
<name>A0A9K3PPC8_9STRA</name>
<dbReference type="PANTHER" id="PTHR42785:SF1">
    <property type="entry name" value="DNA TOPOISOMERASE"/>
    <property type="match status" value="1"/>
</dbReference>
<evidence type="ECO:0000256" key="2">
    <source>
        <dbReference type="ARBA" id="ARBA00009446"/>
    </source>
</evidence>
<comment type="similarity">
    <text evidence="2">Belongs to the type IA topoisomerase family.</text>
</comment>
<feature type="DNA-binding region" description="HMG box" evidence="4">
    <location>
        <begin position="1282"/>
        <end position="1345"/>
    </location>
</feature>
<keyword evidence="4" id="KW-0238">DNA-binding</keyword>
<dbReference type="InterPro" id="IPR003601">
    <property type="entry name" value="Topo_IA_2"/>
</dbReference>